<sequence>MDQLITSMLKERKSRVLGLRLLICYLKKSYIKLGGNEHIWVSLIFQSCNLSELRMYGDLIFSAMVRRYAVDKEGIIPFGTLKEFAIDLPNMKDV</sequence>
<proteinExistence type="predicted"/>
<reference evidence="1" key="1">
    <citation type="journal article" date="2023" name="Genome Biol. Evol.">
        <title>Long-read-based Genome Assembly of Drosophila gunungcola Reveals Fewer Chemosensory Genes in Flower-breeding Species.</title>
        <authorList>
            <person name="Negi A."/>
            <person name="Liao B.Y."/>
            <person name="Yeh S.D."/>
        </authorList>
    </citation>
    <scope>NUCLEOTIDE SEQUENCE</scope>
    <source>
        <strain evidence="1">Sukarami</strain>
    </source>
</reference>
<comment type="caution">
    <text evidence="1">The sequence shown here is derived from an EMBL/GenBank/DDBJ whole genome shotgun (WGS) entry which is preliminary data.</text>
</comment>
<evidence type="ECO:0000313" key="1">
    <source>
        <dbReference type="EMBL" id="KAI8035797.1"/>
    </source>
</evidence>
<gene>
    <name evidence="1" type="ORF">M5D96_011414</name>
</gene>
<accession>A0A9Q0BKR5</accession>
<evidence type="ECO:0000313" key="2">
    <source>
        <dbReference type="Proteomes" id="UP001059596"/>
    </source>
</evidence>
<feature type="non-terminal residue" evidence="1">
    <location>
        <position position="94"/>
    </location>
</feature>
<dbReference type="AlphaFoldDB" id="A0A9Q0BKR5"/>
<name>A0A9Q0BKR5_9MUSC</name>
<dbReference type="Proteomes" id="UP001059596">
    <property type="component" value="Unassembled WGS sequence"/>
</dbReference>
<dbReference type="EMBL" id="JAMKOV010000030">
    <property type="protein sequence ID" value="KAI8035797.1"/>
    <property type="molecule type" value="Genomic_DNA"/>
</dbReference>
<organism evidence="1 2">
    <name type="scientific">Drosophila gunungcola</name>
    <name type="common">fruit fly</name>
    <dbReference type="NCBI Taxonomy" id="103775"/>
    <lineage>
        <taxon>Eukaryota</taxon>
        <taxon>Metazoa</taxon>
        <taxon>Ecdysozoa</taxon>
        <taxon>Arthropoda</taxon>
        <taxon>Hexapoda</taxon>
        <taxon>Insecta</taxon>
        <taxon>Pterygota</taxon>
        <taxon>Neoptera</taxon>
        <taxon>Endopterygota</taxon>
        <taxon>Diptera</taxon>
        <taxon>Brachycera</taxon>
        <taxon>Muscomorpha</taxon>
        <taxon>Ephydroidea</taxon>
        <taxon>Drosophilidae</taxon>
        <taxon>Drosophila</taxon>
        <taxon>Sophophora</taxon>
    </lineage>
</organism>
<keyword evidence="2" id="KW-1185">Reference proteome</keyword>
<protein>
    <submittedName>
        <fullName evidence="1">Uncharacterized protein</fullName>
    </submittedName>
</protein>